<accession>A0A392RHB2</accession>
<evidence type="ECO:0000256" key="1">
    <source>
        <dbReference type="SAM" id="MobiDB-lite"/>
    </source>
</evidence>
<sequence length="102" mass="11250">PSSDSEYDVGKDVPNIVPSTSKKSAGKKIPQNVAEVPIDKCEDVDLIKDAGLMKTVWGIGDCYDNPMSKEYQKVFVRGECVNFSPAIINKFLETSEEPQPEL</sequence>
<reference evidence="2 3" key="1">
    <citation type="journal article" date="2018" name="Front. Plant Sci.">
        <title>Red Clover (Trifolium pratense) and Zigzag Clover (T. medium) - A Picture of Genomic Similarities and Differences.</title>
        <authorList>
            <person name="Dluhosova J."/>
            <person name="Istvanek J."/>
            <person name="Nedelnik J."/>
            <person name="Repkova J."/>
        </authorList>
    </citation>
    <scope>NUCLEOTIDE SEQUENCE [LARGE SCALE GENOMIC DNA]</scope>
    <source>
        <strain evidence="3">cv. 10/8</strain>
        <tissue evidence="2">Leaf</tissue>
    </source>
</reference>
<keyword evidence="3" id="KW-1185">Reference proteome</keyword>
<feature type="non-terminal residue" evidence="2">
    <location>
        <position position="102"/>
    </location>
</feature>
<organism evidence="2 3">
    <name type="scientific">Trifolium medium</name>
    <dbReference type="NCBI Taxonomy" id="97028"/>
    <lineage>
        <taxon>Eukaryota</taxon>
        <taxon>Viridiplantae</taxon>
        <taxon>Streptophyta</taxon>
        <taxon>Embryophyta</taxon>
        <taxon>Tracheophyta</taxon>
        <taxon>Spermatophyta</taxon>
        <taxon>Magnoliopsida</taxon>
        <taxon>eudicotyledons</taxon>
        <taxon>Gunneridae</taxon>
        <taxon>Pentapetalae</taxon>
        <taxon>rosids</taxon>
        <taxon>fabids</taxon>
        <taxon>Fabales</taxon>
        <taxon>Fabaceae</taxon>
        <taxon>Papilionoideae</taxon>
        <taxon>50 kb inversion clade</taxon>
        <taxon>NPAAA clade</taxon>
        <taxon>Hologalegina</taxon>
        <taxon>IRL clade</taxon>
        <taxon>Trifolieae</taxon>
        <taxon>Trifolium</taxon>
    </lineage>
</organism>
<feature type="non-terminal residue" evidence="2">
    <location>
        <position position="1"/>
    </location>
</feature>
<name>A0A392RHB2_9FABA</name>
<dbReference type="EMBL" id="LXQA010229131">
    <property type="protein sequence ID" value="MCI35993.1"/>
    <property type="molecule type" value="Genomic_DNA"/>
</dbReference>
<feature type="region of interest" description="Disordered" evidence="1">
    <location>
        <begin position="1"/>
        <end position="28"/>
    </location>
</feature>
<protein>
    <submittedName>
        <fullName evidence="2">Envelope-like protein</fullName>
    </submittedName>
</protein>
<evidence type="ECO:0000313" key="2">
    <source>
        <dbReference type="EMBL" id="MCI35993.1"/>
    </source>
</evidence>
<evidence type="ECO:0000313" key="3">
    <source>
        <dbReference type="Proteomes" id="UP000265520"/>
    </source>
</evidence>
<dbReference type="Proteomes" id="UP000265520">
    <property type="component" value="Unassembled WGS sequence"/>
</dbReference>
<dbReference type="AlphaFoldDB" id="A0A392RHB2"/>
<proteinExistence type="predicted"/>
<comment type="caution">
    <text evidence="2">The sequence shown here is derived from an EMBL/GenBank/DDBJ whole genome shotgun (WGS) entry which is preliminary data.</text>
</comment>